<keyword evidence="3" id="KW-1185">Reference proteome</keyword>
<evidence type="ECO:0000313" key="2">
    <source>
        <dbReference type="EMBL" id="GIJ60892.1"/>
    </source>
</evidence>
<dbReference type="Proteomes" id="UP000612585">
    <property type="component" value="Unassembled WGS sequence"/>
</dbReference>
<accession>A0A8J3ZDH8</accession>
<feature type="transmembrane region" description="Helical" evidence="1">
    <location>
        <begin position="249"/>
        <end position="269"/>
    </location>
</feature>
<dbReference type="AlphaFoldDB" id="A0A8J3ZDH8"/>
<protein>
    <submittedName>
        <fullName evidence="2">Uncharacterized protein</fullName>
    </submittedName>
</protein>
<dbReference type="RefSeq" id="WP_204005545.1">
    <property type="nucleotide sequence ID" value="NZ_BOPG01000061.1"/>
</dbReference>
<keyword evidence="1" id="KW-0812">Transmembrane</keyword>
<feature type="transmembrane region" description="Helical" evidence="1">
    <location>
        <begin position="281"/>
        <end position="307"/>
    </location>
</feature>
<gene>
    <name evidence="2" type="ORF">Vau01_084080</name>
</gene>
<comment type="caution">
    <text evidence="2">The sequence shown here is derived from an EMBL/GenBank/DDBJ whole genome shotgun (WGS) entry which is preliminary data.</text>
</comment>
<dbReference type="EMBL" id="BOPG01000061">
    <property type="protein sequence ID" value="GIJ60892.1"/>
    <property type="molecule type" value="Genomic_DNA"/>
</dbReference>
<name>A0A8J3ZDH8_9ACTN</name>
<keyword evidence="1" id="KW-1133">Transmembrane helix</keyword>
<evidence type="ECO:0000256" key="1">
    <source>
        <dbReference type="SAM" id="Phobius"/>
    </source>
</evidence>
<feature type="transmembrane region" description="Helical" evidence="1">
    <location>
        <begin position="67"/>
        <end position="88"/>
    </location>
</feature>
<proteinExistence type="predicted"/>
<keyword evidence="1" id="KW-0472">Membrane</keyword>
<feature type="transmembrane region" description="Helical" evidence="1">
    <location>
        <begin position="327"/>
        <end position="347"/>
    </location>
</feature>
<organism evidence="2 3">
    <name type="scientific">Virgisporangium aurantiacum</name>
    <dbReference type="NCBI Taxonomy" id="175570"/>
    <lineage>
        <taxon>Bacteria</taxon>
        <taxon>Bacillati</taxon>
        <taxon>Actinomycetota</taxon>
        <taxon>Actinomycetes</taxon>
        <taxon>Micromonosporales</taxon>
        <taxon>Micromonosporaceae</taxon>
        <taxon>Virgisporangium</taxon>
    </lineage>
</organism>
<evidence type="ECO:0000313" key="3">
    <source>
        <dbReference type="Proteomes" id="UP000612585"/>
    </source>
</evidence>
<sequence length="361" mass="39042">METRLARAYRRLLWAYPRDYRRARGTEMLTTLLDAAEPGRRRPAFRDALNLVVRGLRCRLSVPNHPGYVVVACLAAMAVAGIGAWSGAMAGWQRGTSLPTTGEVVAAATVAVPDAGRYLPARQRNCDWHCLGNPSDDMVVFRGPYVRDDLMPEWTADRPRTTNPAANRVYLPLAMAHADMVTIAGQAHDRLAAAGWRVTPVRTYYDMRLFWATKGDLTLRFEGRGTTQPESPAVAFVVHHDLPPATLPAAAAGAAAGALLGWWLAAFALRRYRRHGPGRRTAMLVTALPALIMTALISAQVAMVTAYDLISGAGTGEAASFLLGLPLQQYGLAILSIGVLASLVLALTRADPLPDRRLTAV</sequence>
<reference evidence="2" key="1">
    <citation type="submission" date="2021-01" db="EMBL/GenBank/DDBJ databases">
        <title>Whole genome shotgun sequence of Virgisporangium aurantiacum NBRC 16421.</title>
        <authorList>
            <person name="Komaki H."/>
            <person name="Tamura T."/>
        </authorList>
    </citation>
    <scope>NUCLEOTIDE SEQUENCE</scope>
    <source>
        <strain evidence="2">NBRC 16421</strain>
    </source>
</reference>